<dbReference type="EMBL" id="CACRSJ010000110">
    <property type="protein sequence ID" value="VYS68130.1"/>
    <property type="molecule type" value="Genomic_DNA"/>
</dbReference>
<organism evidence="1 2">
    <name type="scientific">Arabidopsis thaliana</name>
    <name type="common">Mouse-ear cress</name>
    <dbReference type="NCBI Taxonomy" id="3702"/>
    <lineage>
        <taxon>Eukaryota</taxon>
        <taxon>Viridiplantae</taxon>
        <taxon>Streptophyta</taxon>
        <taxon>Embryophyta</taxon>
        <taxon>Tracheophyta</taxon>
        <taxon>Spermatophyta</taxon>
        <taxon>Magnoliopsida</taxon>
        <taxon>eudicotyledons</taxon>
        <taxon>Gunneridae</taxon>
        <taxon>Pentapetalae</taxon>
        <taxon>rosids</taxon>
        <taxon>malvids</taxon>
        <taxon>Brassicales</taxon>
        <taxon>Brassicaceae</taxon>
        <taxon>Camelineae</taxon>
        <taxon>Arabidopsis</taxon>
    </lineage>
</organism>
<protein>
    <submittedName>
        <fullName evidence="1">Uncharacterized protein</fullName>
    </submittedName>
</protein>
<evidence type="ECO:0000313" key="1">
    <source>
        <dbReference type="EMBL" id="VYS68130.1"/>
    </source>
</evidence>
<evidence type="ECO:0000313" key="2">
    <source>
        <dbReference type="Proteomes" id="UP000426265"/>
    </source>
</evidence>
<name>A0A654G4R6_ARATH</name>
<proteinExistence type="predicted"/>
<sequence>MPMFVVGFENVPHMEFGEMAIVRDHREAESQVFGVVGARYDFGKQFAFDKDIDLFGRSCVLTVESIQDCLHEVIQMETLVRRCSVAAKRGVSHCRCYCCRAWFGMCGIQASLSECWVLWLQLHCVKCWLLLAGVGPVFA</sequence>
<dbReference type="Proteomes" id="UP000426265">
    <property type="component" value="Unassembled WGS sequence"/>
</dbReference>
<accession>A0A654G4R6</accession>
<gene>
    <name evidence="1" type="ORF">AN1_LOCUS23524</name>
</gene>
<reference evidence="1 2" key="1">
    <citation type="submission" date="2019-11" db="EMBL/GenBank/DDBJ databases">
        <authorList>
            <person name="Jiao W.-B."/>
            <person name="Schneeberger K."/>
        </authorList>
    </citation>
    <scope>NUCLEOTIDE SEQUENCE [LARGE SCALE GENOMIC DNA]</scope>
    <source>
        <strain evidence="2">cv. An-1</strain>
    </source>
</reference>
<dbReference type="ExpressionAtlas" id="A0A654G4R6">
    <property type="expression patterns" value="baseline and differential"/>
</dbReference>
<dbReference type="AlphaFoldDB" id="A0A654G4R6"/>